<proteinExistence type="predicted"/>
<dbReference type="EMBL" id="JAIWQS010000008">
    <property type="protein sequence ID" value="KAJ8899840.1"/>
    <property type="molecule type" value="Genomic_DNA"/>
</dbReference>
<name>A0AAV8UBP3_9ROSI</name>
<gene>
    <name evidence="2" type="ORF">K2173_019543</name>
</gene>
<keyword evidence="3" id="KW-1185">Reference proteome</keyword>
<reference evidence="2 3" key="1">
    <citation type="submission" date="2021-09" db="EMBL/GenBank/DDBJ databases">
        <title>Genomic insights and catalytic innovation underlie evolution of tropane alkaloids biosynthesis.</title>
        <authorList>
            <person name="Wang Y.-J."/>
            <person name="Tian T."/>
            <person name="Huang J.-P."/>
            <person name="Huang S.-X."/>
        </authorList>
    </citation>
    <scope>NUCLEOTIDE SEQUENCE [LARGE SCALE GENOMIC DNA]</scope>
    <source>
        <strain evidence="2">KIB-2018</strain>
        <tissue evidence="2">Leaf</tissue>
    </source>
</reference>
<evidence type="ECO:0000313" key="3">
    <source>
        <dbReference type="Proteomes" id="UP001159364"/>
    </source>
</evidence>
<feature type="region of interest" description="Disordered" evidence="1">
    <location>
        <begin position="34"/>
        <end position="101"/>
    </location>
</feature>
<comment type="caution">
    <text evidence="2">The sequence shown here is derived from an EMBL/GenBank/DDBJ whole genome shotgun (WGS) entry which is preliminary data.</text>
</comment>
<dbReference type="PANTHER" id="PTHR34952:SF2">
    <property type="entry name" value="OS05G0113500 PROTEIN"/>
    <property type="match status" value="1"/>
</dbReference>
<dbReference type="PANTHER" id="PTHR34952">
    <property type="entry name" value="OS05G0113500 PROTEIN"/>
    <property type="match status" value="1"/>
</dbReference>
<dbReference type="Proteomes" id="UP001159364">
    <property type="component" value="Linkage Group LG08"/>
</dbReference>
<protein>
    <submittedName>
        <fullName evidence="2">Uncharacterized protein</fullName>
    </submittedName>
</protein>
<organism evidence="2 3">
    <name type="scientific">Erythroxylum novogranatense</name>
    <dbReference type="NCBI Taxonomy" id="1862640"/>
    <lineage>
        <taxon>Eukaryota</taxon>
        <taxon>Viridiplantae</taxon>
        <taxon>Streptophyta</taxon>
        <taxon>Embryophyta</taxon>
        <taxon>Tracheophyta</taxon>
        <taxon>Spermatophyta</taxon>
        <taxon>Magnoliopsida</taxon>
        <taxon>eudicotyledons</taxon>
        <taxon>Gunneridae</taxon>
        <taxon>Pentapetalae</taxon>
        <taxon>rosids</taxon>
        <taxon>fabids</taxon>
        <taxon>Malpighiales</taxon>
        <taxon>Erythroxylaceae</taxon>
        <taxon>Erythroxylum</taxon>
    </lineage>
</organism>
<sequence>MDVSSRCHASDNILVDELGNGIGKLLRLQDLTEQCDSDGDDNSDGDEGIKELEPSGTKPVKKCLDKSATFPCSGKTSGEEDVEPDLSLQIPSAEQPIARTVSMPIVSAMKGSREKQGLSRRKLNVTWAPDVYDPIPNSQSHVVRSKPKKSRKGRDKDNNYKKNGKKGQKGNSSRGGGGKDKKQHRKLGGRSDKCYQTFANSNLVLDSVDTGDFDVGSPDHCGSSFLKKSPTQFHYSVAEAL</sequence>
<evidence type="ECO:0000256" key="1">
    <source>
        <dbReference type="SAM" id="MobiDB-lite"/>
    </source>
</evidence>
<evidence type="ECO:0000313" key="2">
    <source>
        <dbReference type="EMBL" id="KAJ8899840.1"/>
    </source>
</evidence>
<feature type="region of interest" description="Disordered" evidence="1">
    <location>
        <begin position="129"/>
        <end position="193"/>
    </location>
</feature>
<dbReference type="AlphaFoldDB" id="A0AAV8UBP3"/>
<feature type="compositionally biased region" description="Basic residues" evidence="1">
    <location>
        <begin position="143"/>
        <end position="153"/>
    </location>
</feature>
<accession>A0AAV8UBP3</accession>
<feature type="compositionally biased region" description="Acidic residues" evidence="1">
    <location>
        <begin position="34"/>
        <end position="46"/>
    </location>
</feature>